<feature type="transmembrane region" description="Helical" evidence="1">
    <location>
        <begin position="96"/>
        <end position="114"/>
    </location>
</feature>
<dbReference type="InterPro" id="IPR050039">
    <property type="entry name" value="MAB_1171c-like"/>
</dbReference>
<dbReference type="NCBIfam" id="NF042915">
    <property type="entry name" value="MAB_1171c_fam"/>
    <property type="match status" value="1"/>
</dbReference>
<keyword evidence="1" id="KW-1133">Transmembrane helix</keyword>
<keyword evidence="4" id="KW-1185">Reference proteome</keyword>
<protein>
    <recommendedName>
        <fullName evidence="2">DUF6545 domain-containing protein</fullName>
    </recommendedName>
</protein>
<gene>
    <name evidence="3" type="ORF">A7J05_08050</name>
</gene>
<keyword evidence="1" id="KW-0812">Transmembrane</keyword>
<name>A0ABM6H478_9ACTN</name>
<evidence type="ECO:0000256" key="1">
    <source>
        <dbReference type="SAM" id="Phobius"/>
    </source>
</evidence>
<feature type="transmembrane region" description="Helical" evidence="1">
    <location>
        <begin position="134"/>
        <end position="156"/>
    </location>
</feature>
<accession>A0ABM6H478</accession>
<feature type="domain" description="DUF6545" evidence="2">
    <location>
        <begin position="238"/>
        <end position="368"/>
    </location>
</feature>
<reference evidence="3 4" key="1">
    <citation type="submission" date="2016-05" db="EMBL/GenBank/DDBJ databases">
        <authorList>
            <person name="Gu J."/>
        </authorList>
    </citation>
    <scope>NUCLEOTIDE SEQUENCE [LARGE SCALE GENOMIC DNA]</scope>
    <source>
        <strain evidence="3 4">ACCC40021</strain>
    </source>
</reference>
<feature type="transmembrane region" description="Helical" evidence="1">
    <location>
        <begin position="168"/>
        <end position="190"/>
    </location>
</feature>
<evidence type="ECO:0000259" key="2">
    <source>
        <dbReference type="Pfam" id="PF20182"/>
    </source>
</evidence>
<dbReference type="Pfam" id="PF20182">
    <property type="entry name" value="DUF6545"/>
    <property type="match status" value="1"/>
</dbReference>
<keyword evidence="1" id="KW-0472">Membrane</keyword>
<dbReference type="InterPro" id="IPR046675">
    <property type="entry name" value="DUF6545"/>
</dbReference>
<evidence type="ECO:0000313" key="3">
    <source>
        <dbReference type="EMBL" id="APY90702.1"/>
    </source>
</evidence>
<feature type="transmembrane region" description="Helical" evidence="1">
    <location>
        <begin position="62"/>
        <end position="84"/>
    </location>
</feature>
<feature type="transmembrane region" description="Helical" evidence="1">
    <location>
        <begin position="210"/>
        <end position="233"/>
    </location>
</feature>
<evidence type="ECO:0000313" key="4">
    <source>
        <dbReference type="Proteomes" id="UP000187191"/>
    </source>
</evidence>
<dbReference type="EMBL" id="CP015588">
    <property type="protein sequence ID" value="APY90702.1"/>
    <property type="molecule type" value="Genomic_DNA"/>
</dbReference>
<proteinExistence type="predicted"/>
<dbReference type="Proteomes" id="UP000187191">
    <property type="component" value="Chromosome"/>
</dbReference>
<organism evidence="3 4">
    <name type="scientific">Streptomyces alfalfae</name>
    <dbReference type="NCBI Taxonomy" id="1642299"/>
    <lineage>
        <taxon>Bacteria</taxon>
        <taxon>Bacillati</taxon>
        <taxon>Actinomycetota</taxon>
        <taxon>Actinomycetes</taxon>
        <taxon>Kitasatosporales</taxon>
        <taxon>Streptomycetaceae</taxon>
        <taxon>Streptomyces</taxon>
    </lineage>
</organism>
<sequence>MLGAVLCVALAVKVGQLAKAPSDKLLQAVTLCIVCAAASFPLGTGGGQRWTDALVGDGTAKLLQNVLLLCALHFLSRFFLHSAADRDTGVRRARRDVLPLGVTVVVITAAMVMTPHGERNHVYATANMRLAGVFVFYLAAGTYLIYALAMSLRWAARHARASTGPLATGLWLVVVALAAMVMAGCTRAVLNVARWLGGDVSAPVVTGGKLLLDIAIPLFVLGLIYAPLTVRWATARLWFHRLRTYHRLTPLWTALHRAFPEDSLDRAPTGAWSDTLRLTGVHRRYYRRVIECRDGLVRVSPYIAQIASAEGHSAGLGLDVAARHLPAALHAYAAGDPAPSQAVPVALPGGDDLEDDVRQLTALSDALRTARPRT</sequence>